<evidence type="ECO:0000313" key="1">
    <source>
        <dbReference type="EMBL" id="KUM57841.1"/>
    </source>
</evidence>
<sequence>TRAVKYSVSRSLSALIKAAAPRSGNSRPWPKIRYIQLHIEAVWIKRCKEANSRERRVPCPNPRPILRITEAFAMGLYCPCLGWGILIPGAPKLVNPK</sequence>
<organism evidence="1 2">
    <name type="scientific">Penicillium freii</name>
    <dbReference type="NCBI Taxonomy" id="48697"/>
    <lineage>
        <taxon>Eukaryota</taxon>
        <taxon>Fungi</taxon>
        <taxon>Dikarya</taxon>
        <taxon>Ascomycota</taxon>
        <taxon>Pezizomycotina</taxon>
        <taxon>Eurotiomycetes</taxon>
        <taxon>Eurotiomycetidae</taxon>
        <taxon>Eurotiales</taxon>
        <taxon>Aspergillaceae</taxon>
        <taxon>Penicillium</taxon>
    </lineage>
</organism>
<evidence type="ECO:0000313" key="2">
    <source>
        <dbReference type="Proteomes" id="UP000055045"/>
    </source>
</evidence>
<feature type="non-terminal residue" evidence="1">
    <location>
        <position position="1"/>
    </location>
</feature>
<reference evidence="1 2" key="1">
    <citation type="submission" date="2015-10" db="EMBL/GenBank/DDBJ databases">
        <title>Genome sequencing of Penicillium freii.</title>
        <authorList>
            <person name="Nguyen H.D."/>
            <person name="Visagie C.M."/>
            <person name="Seifert K.A."/>
        </authorList>
    </citation>
    <scope>NUCLEOTIDE SEQUENCE [LARGE SCALE GENOMIC DNA]</scope>
    <source>
        <strain evidence="1 2">DAOM 242723</strain>
    </source>
</reference>
<protein>
    <submittedName>
        <fullName evidence="1">Uncharacterized protein</fullName>
    </submittedName>
</protein>
<accession>A0A101MC48</accession>
<comment type="caution">
    <text evidence="1">The sequence shown here is derived from an EMBL/GenBank/DDBJ whole genome shotgun (WGS) entry which is preliminary data.</text>
</comment>
<dbReference type="AlphaFoldDB" id="A0A101MC48"/>
<proteinExistence type="predicted"/>
<dbReference type="Proteomes" id="UP000055045">
    <property type="component" value="Unassembled WGS sequence"/>
</dbReference>
<dbReference type="EMBL" id="LLXE01000330">
    <property type="protein sequence ID" value="KUM57841.1"/>
    <property type="molecule type" value="Genomic_DNA"/>
</dbReference>
<name>A0A101MC48_PENFR</name>
<keyword evidence="2" id="KW-1185">Reference proteome</keyword>
<gene>
    <name evidence="1" type="ORF">ACN42_g9332</name>
</gene>